<name>A0ACC1SZ82_9APHY</name>
<evidence type="ECO:0000313" key="2">
    <source>
        <dbReference type="Proteomes" id="UP001148662"/>
    </source>
</evidence>
<sequence length="362" mass="40433">MAHAAGLRTLDINIDTPRTRDGTPLKMAARSYVPRDVSNVRSDGVTLLFAHGAGGHKELWEPIIIALYQCQAHCGHLQPIREVWSIDYQSHGDSAVLNDAIFRGQDIELSPKDWGAAIANFHRDHLAARRVVCIGHSVGGTALTNSLSFFTDTSSRPYEAMILIEPIIISRSVFQSHTEQWRKQGHRMSEGTRKRRDVWESRQAALAHLSQRYPWNLWDESVLQIFVDHGLCPVHGGRGRVTLKCAKAHEASNYTEEEACFLGMEQVERACGLIPVHTVFGEAQDLLPEFVRKCLSDVTDKHSMSPTTIIPGAGHFVPQEKPLAVAEHIWRILLQLDDLEGRHMNVDGDLRARGPSAAKSRL</sequence>
<comment type="caution">
    <text evidence="1">The sequence shown here is derived from an EMBL/GenBank/DDBJ whole genome shotgun (WGS) entry which is preliminary data.</text>
</comment>
<keyword evidence="2" id="KW-1185">Reference proteome</keyword>
<organism evidence="1 2">
    <name type="scientific">Phlebia brevispora</name>
    <dbReference type="NCBI Taxonomy" id="194682"/>
    <lineage>
        <taxon>Eukaryota</taxon>
        <taxon>Fungi</taxon>
        <taxon>Dikarya</taxon>
        <taxon>Basidiomycota</taxon>
        <taxon>Agaricomycotina</taxon>
        <taxon>Agaricomycetes</taxon>
        <taxon>Polyporales</taxon>
        <taxon>Meruliaceae</taxon>
        <taxon>Phlebia</taxon>
    </lineage>
</organism>
<accession>A0ACC1SZ82</accession>
<proteinExistence type="predicted"/>
<dbReference type="EMBL" id="JANHOG010000935">
    <property type="protein sequence ID" value="KAJ3549297.1"/>
    <property type="molecule type" value="Genomic_DNA"/>
</dbReference>
<protein>
    <submittedName>
        <fullName evidence="1">Uncharacterized protein</fullName>
    </submittedName>
</protein>
<gene>
    <name evidence="1" type="ORF">NM688_g5195</name>
</gene>
<dbReference type="Proteomes" id="UP001148662">
    <property type="component" value="Unassembled WGS sequence"/>
</dbReference>
<reference evidence="1" key="1">
    <citation type="submission" date="2022-07" db="EMBL/GenBank/DDBJ databases">
        <title>Genome Sequence of Phlebia brevispora.</title>
        <authorList>
            <person name="Buettner E."/>
        </authorList>
    </citation>
    <scope>NUCLEOTIDE SEQUENCE</scope>
    <source>
        <strain evidence="1">MPL23</strain>
    </source>
</reference>
<evidence type="ECO:0000313" key="1">
    <source>
        <dbReference type="EMBL" id="KAJ3549297.1"/>
    </source>
</evidence>